<proteinExistence type="predicted"/>
<gene>
    <name evidence="2" type="ORF">OS493_010158</name>
</gene>
<keyword evidence="3" id="KW-1185">Reference proteome</keyword>
<protein>
    <submittedName>
        <fullName evidence="2">Uncharacterized protein</fullName>
    </submittedName>
</protein>
<organism evidence="2 3">
    <name type="scientific">Desmophyllum pertusum</name>
    <dbReference type="NCBI Taxonomy" id="174260"/>
    <lineage>
        <taxon>Eukaryota</taxon>
        <taxon>Metazoa</taxon>
        <taxon>Cnidaria</taxon>
        <taxon>Anthozoa</taxon>
        <taxon>Hexacorallia</taxon>
        <taxon>Scleractinia</taxon>
        <taxon>Caryophylliina</taxon>
        <taxon>Caryophylliidae</taxon>
        <taxon>Desmophyllum</taxon>
    </lineage>
</organism>
<comment type="caution">
    <text evidence="2">The sequence shown here is derived from an EMBL/GenBank/DDBJ whole genome shotgun (WGS) entry which is preliminary data.</text>
</comment>
<accession>A0A9W9YEI9</accession>
<dbReference type="OrthoDB" id="10650141at2759"/>
<feature type="region of interest" description="Disordered" evidence="1">
    <location>
        <begin position="1"/>
        <end position="41"/>
    </location>
</feature>
<name>A0A9W9YEI9_9CNID</name>
<feature type="region of interest" description="Disordered" evidence="1">
    <location>
        <begin position="66"/>
        <end position="96"/>
    </location>
</feature>
<dbReference type="AlphaFoldDB" id="A0A9W9YEI9"/>
<evidence type="ECO:0000256" key="1">
    <source>
        <dbReference type="SAM" id="MobiDB-lite"/>
    </source>
</evidence>
<evidence type="ECO:0000313" key="2">
    <source>
        <dbReference type="EMBL" id="KAJ7337299.1"/>
    </source>
</evidence>
<reference evidence="2" key="1">
    <citation type="submission" date="2023-01" db="EMBL/GenBank/DDBJ databases">
        <title>Genome assembly of the deep-sea coral Lophelia pertusa.</title>
        <authorList>
            <person name="Herrera S."/>
            <person name="Cordes E."/>
        </authorList>
    </citation>
    <scope>NUCLEOTIDE SEQUENCE</scope>
    <source>
        <strain evidence="2">USNM1676648</strain>
        <tissue evidence="2">Polyp</tissue>
    </source>
</reference>
<sequence>MPADLSSIFEESKKMSKGVDDPTHRPATVSAVSDDEGNSSALRVHPVQVKNFGDDRETARCIQRRYLKKKVNNAKNEQNTRDKKRKGTARRNENCSKLSLPPVVELIFTRGDVWRARDHTSKLTQVPVYSDNSAKRHPGGERKTPHHHLDVRKSAQAKSNDTQPFAKHRKLGWLQRGKRQWLPSANCKWCLPTTVRSPFTTLSRVNTGKREQAFLEMKYSPLNVDVKLKGDNVANIQCLSHLYEKYFSTHQHVLTTPIFPVTCAGVAIKPQANSFPGDDSIRFAAVGTKEAITLTTNAADQYQFVALFEAMALESEVETLGIIWRTFDRKFT</sequence>
<feature type="region of interest" description="Disordered" evidence="1">
    <location>
        <begin position="126"/>
        <end position="164"/>
    </location>
</feature>
<evidence type="ECO:0000313" key="3">
    <source>
        <dbReference type="Proteomes" id="UP001163046"/>
    </source>
</evidence>
<feature type="compositionally biased region" description="Basic and acidic residues" evidence="1">
    <location>
        <begin position="10"/>
        <end position="24"/>
    </location>
</feature>
<dbReference type="Proteomes" id="UP001163046">
    <property type="component" value="Unassembled WGS sequence"/>
</dbReference>
<feature type="compositionally biased region" description="Basic and acidic residues" evidence="1">
    <location>
        <begin position="138"/>
        <end position="153"/>
    </location>
</feature>
<dbReference type="EMBL" id="MU827781">
    <property type="protein sequence ID" value="KAJ7337299.1"/>
    <property type="molecule type" value="Genomic_DNA"/>
</dbReference>